<keyword evidence="3 4" id="KW-0418">Kinase</keyword>
<dbReference type="PANTHER" id="PTHR10196:SF57">
    <property type="entry name" value="XYLULOSE KINASE"/>
    <property type="match status" value="1"/>
</dbReference>
<keyword evidence="4" id="KW-0119">Carbohydrate metabolism</keyword>
<evidence type="ECO:0000256" key="3">
    <source>
        <dbReference type="ARBA" id="ARBA00022777"/>
    </source>
</evidence>
<dbReference type="GeneTree" id="ENSGT01000000214434"/>
<feature type="domain" description="Carbohydrate kinase FGGY N-terminal" evidence="5">
    <location>
        <begin position="171"/>
        <end position="321"/>
    </location>
</feature>
<protein>
    <recommendedName>
        <fullName evidence="4">Xylulose kinase</fullName>
        <ecNumber evidence="4">2.7.1.17</ecNumber>
    </recommendedName>
</protein>
<dbReference type="InterPro" id="IPR018485">
    <property type="entry name" value="FGGY_C"/>
</dbReference>
<evidence type="ECO:0000259" key="5">
    <source>
        <dbReference type="Pfam" id="PF00370"/>
    </source>
</evidence>
<evidence type="ECO:0000256" key="1">
    <source>
        <dbReference type="ARBA" id="ARBA00009156"/>
    </source>
</evidence>
<reference evidence="7" key="2">
    <citation type="submission" date="2025-09" db="UniProtKB">
        <authorList>
            <consortium name="Ensembl"/>
        </authorList>
    </citation>
    <scope>IDENTIFICATION</scope>
</reference>
<feature type="domain" description="Carbohydrate kinase FGGY C-terminal" evidence="6">
    <location>
        <begin position="331"/>
        <end position="516"/>
    </location>
</feature>
<evidence type="ECO:0000256" key="4">
    <source>
        <dbReference type="RuleBase" id="RU367058"/>
    </source>
</evidence>
<dbReference type="OrthoDB" id="1728974at2759"/>
<dbReference type="InterPro" id="IPR043129">
    <property type="entry name" value="ATPase_NBD"/>
</dbReference>
<dbReference type="Pfam" id="PF00370">
    <property type="entry name" value="FGGY_N"/>
    <property type="match status" value="1"/>
</dbReference>
<keyword evidence="2 4" id="KW-0808">Transferase</keyword>
<evidence type="ECO:0000313" key="7">
    <source>
        <dbReference type="Ensembl" id="ENSLLEP00000024651.1"/>
    </source>
</evidence>
<evidence type="ECO:0000313" key="8">
    <source>
        <dbReference type="Proteomes" id="UP000694569"/>
    </source>
</evidence>
<sequence>MIYTYCCLMPRTCFKDDDVRPLFLPLFGAEVLLLQPADIHFTGLPGAVSSIRVSLKVIAVNEHLHVVYEDNVQFDKDLPEFRTQGGVHVQDDKLTVTSPVLMWVKALDLILERMKTARFDFSKVKVLSGSGQQHGSVYWKVGARKTLQTLLPEQPLHTQLKLCFSVTESPVWMDSSTTAQCRHLEGYIGGAQALANITGSRAYERFTGNQIAKIYKQRPADYAHTERISLVSSFGASLFLGDYAPIDYSDGSGMNLLDISKKLWSEDCLNACAPDLQEKLGSAVPTSSILGPVSSYHVQRFGFRDDCYIAAFTGDNPASLAGMRLEEGDIAVSLGTSDTLFLWIQEPTPALEGHILCNPVQTQDYMALLCYKNGSLMREKIRDDCSPGSWEEFSKELRSSTAGNNGNLGFYFDVMEITPRAVGIHRFNENNQKVSAFPKAVEVRAIIEGQFMAKRIHAERLGYKILPQTRILATGGASCNEDILQVLSDVFNAPVYTIATTNSACLGSAYRAAHALAMQSAGSTFADFVRLAEGHKLVVTPRPGADQVYEPLLKRYMDCEALVIDESGKHVN</sequence>
<dbReference type="Pfam" id="PF02782">
    <property type="entry name" value="FGGY_C"/>
    <property type="match status" value="1"/>
</dbReference>
<evidence type="ECO:0000256" key="2">
    <source>
        <dbReference type="ARBA" id="ARBA00022679"/>
    </source>
</evidence>
<organism evidence="7 8">
    <name type="scientific">Leptobrachium leishanense</name>
    <name type="common">Leishan spiny toad</name>
    <dbReference type="NCBI Taxonomy" id="445787"/>
    <lineage>
        <taxon>Eukaryota</taxon>
        <taxon>Metazoa</taxon>
        <taxon>Chordata</taxon>
        <taxon>Craniata</taxon>
        <taxon>Vertebrata</taxon>
        <taxon>Euteleostomi</taxon>
        <taxon>Amphibia</taxon>
        <taxon>Batrachia</taxon>
        <taxon>Anura</taxon>
        <taxon>Pelobatoidea</taxon>
        <taxon>Megophryidae</taxon>
        <taxon>Leptobrachium</taxon>
    </lineage>
</organism>
<dbReference type="Proteomes" id="UP000694569">
    <property type="component" value="Unplaced"/>
</dbReference>
<dbReference type="CDD" id="cd07776">
    <property type="entry name" value="ASKHA_NBD_FGGY_SpXK-like"/>
    <property type="match status" value="1"/>
</dbReference>
<dbReference type="AlphaFoldDB" id="A0A8C5PLF7"/>
<dbReference type="GO" id="GO:0005524">
    <property type="term" value="F:ATP binding"/>
    <property type="evidence" value="ECO:0007669"/>
    <property type="project" value="UniProtKB-KW"/>
</dbReference>
<dbReference type="InterPro" id="IPR042024">
    <property type="entry name" value="D-XK_euk"/>
</dbReference>
<evidence type="ECO:0000259" key="6">
    <source>
        <dbReference type="Pfam" id="PF02782"/>
    </source>
</evidence>
<dbReference type="InterPro" id="IPR018484">
    <property type="entry name" value="FGGY_N"/>
</dbReference>
<dbReference type="Gene3D" id="3.30.420.40">
    <property type="match status" value="2"/>
</dbReference>
<keyword evidence="4" id="KW-0067">ATP-binding</keyword>
<proteinExistence type="inferred from homology"/>
<keyword evidence="4" id="KW-0547">Nucleotide-binding</keyword>
<comment type="function">
    <text evidence="4">Phosphorylates D-xylulose to produce D-xylulose 5-phosphate, a molecule that may play an important role in the regulation of glucose metabolism and lipogenesis.</text>
</comment>
<dbReference type="EC" id="2.7.1.17" evidence="4"/>
<name>A0A8C5PLF7_9ANUR</name>
<dbReference type="FunFam" id="3.30.420.40:FF:000118">
    <property type="entry name" value="Xylulose kinase 2"/>
    <property type="match status" value="1"/>
</dbReference>
<dbReference type="PANTHER" id="PTHR10196">
    <property type="entry name" value="SUGAR KINASE"/>
    <property type="match status" value="1"/>
</dbReference>
<dbReference type="GO" id="GO:0005829">
    <property type="term" value="C:cytosol"/>
    <property type="evidence" value="ECO:0007669"/>
    <property type="project" value="TreeGrafter"/>
</dbReference>
<reference evidence="7" key="1">
    <citation type="submission" date="2025-08" db="UniProtKB">
        <authorList>
            <consortium name="Ensembl"/>
        </authorList>
    </citation>
    <scope>IDENTIFICATION</scope>
</reference>
<keyword evidence="8" id="KW-1185">Reference proteome</keyword>
<dbReference type="GO" id="GO:0042732">
    <property type="term" value="P:D-xylose metabolic process"/>
    <property type="evidence" value="ECO:0007669"/>
    <property type="project" value="UniProtKB-UniRule"/>
</dbReference>
<dbReference type="GO" id="GO:0004856">
    <property type="term" value="F:D-xylulokinase activity"/>
    <property type="evidence" value="ECO:0007669"/>
    <property type="project" value="UniProtKB-UniRule"/>
</dbReference>
<comment type="catalytic activity">
    <reaction evidence="4">
        <text>D-xylulose + ATP = D-xylulose 5-phosphate + ADP + H(+)</text>
        <dbReference type="Rhea" id="RHEA:10964"/>
        <dbReference type="ChEBI" id="CHEBI:15378"/>
        <dbReference type="ChEBI" id="CHEBI:17140"/>
        <dbReference type="ChEBI" id="CHEBI:30616"/>
        <dbReference type="ChEBI" id="CHEBI:57737"/>
        <dbReference type="ChEBI" id="CHEBI:456216"/>
        <dbReference type="EC" id="2.7.1.17"/>
    </reaction>
</comment>
<dbReference type="Ensembl" id="ENSLLET00000025595.1">
    <property type="protein sequence ID" value="ENSLLEP00000024651.1"/>
    <property type="gene ID" value="ENSLLEG00000015681.1"/>
</dbReference>
<accession>A0A8C5PLF7</accession>
<dbReference type="SUPFAM" id="SSF53067">
    <property type="entry name" value="Actin-like ATPase domain"/>
    <property type="match status" value="2"/>
</dbReference>
<keyword evidence="4" id="KW-0859">Xylose metabolism</keyword>
<gene>
    <name evidence="7" type="primary">XYLB</name>
</gene>
<comment type="similarity">
    <text evidence="1 4">Belongs to the FGGY kinase family.</text>
</comment>
<dbReference type="GO" id="GO:0005997">
    <property type="term" value="P:xylulose metabolic process"/>
    <property type="evidence" value="ECO:0007669"/>
    <property type="project" value="UniProtKB-UniRule"/>
</dbReference>